<feature type="compositionally biased region" description="Pro residues" evidence="1">
    <location>
        <begin position="46"/>
        <end position="55"/>
    </location>
</feature>
<feature type="region of interest" description="Disordered" evidence="1">
    <location>
        <begin position="212"/>
        <end position="277"/>
    </location>
</feature>
<feature type="compositionally biased region" description="Pro residues" evidence="1">
    <location>
        <begin position="239"/>
        <end position="265"/>
    </location>
</feature>
<dbReference type="Pfam" id="PF13921">
    <property type="entry name" value="Myb_DNA-bind_6"/>
    <property type="match status" value="1"/>
</dbReference>
<feature type="region of interest" description="Disordered" evidence="1">
    <location>
        <begin position="397"/>
        <end position="459"/>
    </location>
</feature>
<dbReference type="AlphaFoldDB" id="A0A0G4EQG6"/>
<dbReference type="SMART" id="SM00717">
    <property type="entry name" value="SANT"/>
    <property type="match status" value="2"/>
</dbReference>
<feature type="domain" description="Myb-like" evidence="2">
    <location>
        <begin position="72"/>
        <end position="126"/>
    </location>
</feature>
<dbReference type="InterPro" id="IPR009057">
    <property type="entry name" value="Homeodomain-like_sf"/>
</dbReference>
<dbReference type="InterPro" id="IPR001005">
    <property type="entry name" value="SANT/Myb"/>
</dbReference>
<evidence type="ECO:0000256" key="1">
    <source>
        <dbReference type="SAM" id="MobiDB-lite"/>
    </source>
</evidence>
<dbReference type="EMBL" id="CDMY01000281">
    <property type="protein sequence ID" value="CEL99472.1"/>
    <property type="molecule type" value="Genomic_DNA"/>
</dbReference>
<dbReference type="GO" id="GO:0000981">
    <property type="term" value="F:DNA-binding transcription factor activity, RNA polymerase II-specific"/>
    <property type="evidence" value="ECO:0007669"/>
    <property type="project" value="TreeGrafter"/>
</dbReference>
<accession>A0A0G4EQG6</accession>
<dbReference type="SUPFAM" id="SSF46689">
    <property type="entry name" value="Homeodomain-like"/>
    <property type="match status" value="1"/>
</dbReference>
<dbReference type="OMA" id="NCWADIS"/>
<dbReference type="GO" id="GO:0005634">
    <property type="term" value="C:nucleus"/>
    <property type="evidence" value="ECO:0007669"/>
    <property type="project" value="TreeGrafter"/>
</dbReference>
<feature type="region of interest" description="Disordered" evidence="1">
    <location>
        <begin position="358"/>
        <end position="384"/>
    </location>
</feature>
<name>A0A0G4EQG6_VITBC</name>
<dbReference type="PANTHER" id="PTHR45614">
    <property type="entry name" value="MYB PROTEIN-RELATED"/>
    <property type="match status" value="1"/>
</dbReference>
<protein>
    <recommendedName>
        <fullName evidence="2">Myb-like domain-containing protein</fullName>
    </recommendedName>
</protein>
<organism evidence="3 4">
    <name type="scientific">Vitrella brassicaformis (strain CCMP3155)</name>
    <dbReference type="NCBI Taxonomy" id="1169540"/>
    <lineage>
        <taxon>Eukaryota</taxon>
        <taxon>Sar</taxon>
        <taxon>Alveolata</taxon>
        <taxon>Colpodellida</taxon>
        <taxon>Vitrellaceae</taxon>
        <taxon>Vitrella</taxon>
    </lineage>
</organism>
<dbReference type="CDD" id="cd00167">
    <property type="entry name" value="SANT"/>
    <property type="match status" value="2"/>
</dbReference>
<dbReference type="GO" id="GO:0000978">
    <property type="term" value="F:RNA polymerase II cis-regulatory region sequence-specific DNA binding"/>
    <property type="evidence" value="ECO:0007669"/>
    <property type="project" value="TreeGrafter"/>
</dbReference>
<evidence type="ECO:0000313" key="4">
    <source>
        <dbReference type="Proteomes" id="UP000041254"/>
    </source>
</evidence>
<evidence type="ECO:0000259" key="2">
    <source>
        <dbReference type="SMART" id="SM00717"/>
    </source>
</evidence>
<feature type="compositionally biased region" description="Gly residues" evidence="1">
    <location>
        <begin position="362"/>
        <end position="379"/>
    </location>
</feature>
<feature type="compositionally biased region" description="Low complexity" evidence="1">
    <location>
        <begin position="214"/>
        <end position="235"/>
    </location>
</feature>
<dbReference type="InterPro" id="IPR050560">
    <property type="entry name" value="MYB_TF"/>
</dbReference>
<feature type="region of interest" description="Disordered" evidence="1">
    <location>
        <begin position="46"/>
        <end position="71"/>
    </location>
</feature>
<feature type="compositionally biased region" description="Pro residues" evidence="1">
    <location>
        <begin position="410"/>
        <end position="424"/>
    </location>
</feature>
<sequence length="459" mass="48689">MLPSKLEIGSIAAATAGLKRLRGEPCGATSESPHKRRCYNVPLMKPPLPAPPPQGEVPIAPNSDNGASGRPVQAAWSSEEDAHLYHLVITCGSNRWRDVAAALNHKWHNNRTPKHCRERWVLHVDPTIKKGEWTEEEDHLIVAKQREWGNCWADISRCLEGRAVQDVKNRWHQLWRLAQRRDFQSIQFDATDPKEDQHIRLSAVIYMLHHGHSAPKTTTTTTSKTKGTASPQEEGGTPGPLPPLPTPPSMPPLPSPSPEPSPSLSPPTHTHAHATRGGGNGVSSDYLNYLWVISLFEAQLNATLAKDKDGTKDIANAPAAAAAGGGSADGSAGPLEGLTASELIEAQTRFVQDYVGRQLREGGSGGSGGSGSGGSGGGDMPLHPALRALSSFSSAASAGGGGGEACNHLPFPPSLFPSPDPQHPQHPHQQLERRLGVSLSSAEGVKAERGVATAPLALS</sequence>
<feature type="domain" description="Myb-like" evidence="2">
    <location>
        <begin position="129"/>
        <end position="177"/>
    </location>
</feature>
<gene>
    <name evidence="3" type="ORF">Vbra_12582</name>
</gene>
<keyword evidence="4" id="KW-1185">Reference proteome</keyword>
<dbReference type="InParanoid" id="A0A0G4EQG6"/>
<reference evidence="3 4" key="1">
    <citation type="submission" date="2014-11" db="EMBL/GenBank/DDBJ databases">
        <authorList>
            <person name="Zhu J."/>
            <person name="Qi W."/>
            <person name="Song R."/>
        </authorList>
    </citation>
    <scope>NUCLEOTIDE SEQUENCE [LARGE SCALE GENOMIC DNA]</scope>
</reference>
<dbReference type="Gene3D" id="1.10.10.60">
    <property type="entry name" value="Homeodomain-like"/>
    <property type="match status" value="2"/>
</dbReference>
<dbReference type="VEuPathDB" id="CryptoDB:Vbra_12582"/>
<dbReference type="Proteomes" id="UP000041254">
    <property type="component" value="Unassembled WGS sequence"/>
</dbReference>
<proteinExistence type="predicted"/>
<dbReference type="PANTHER" id="PTHR45614:SF274">
    <property type="entry name" value="MYB-LIKE DNA-BINDING PROTEIN"/>
    <property type="match status" value="1"/>
</dbReference>
<dbReference type="STRING" id="1169540.A0A0G4EQG6"/>
<evidence type="ECO:0000313" key="3">
    <source>
        <dbReference type="EMBL" id="CEL99472.1"/>
    </source>
</evidence>
<dbReference type="OrthoDB" id="330397at2759"/>